<comment type="similarity">
    <text evidence="1 7">Belongs to the glutaminase family.</text>
</comment>
<evidence type="ECO:0000256" key="7">
    <source>
        <dbReference type="HAMAP-Rule" id="MF_00313"/>
    </source>
</evidence>
<feature type="domain" description="STAS" evidence="8">
    <location>
        <begin position="306"/>
        <end position="396"/>
    </location>
</feature>
<evidence type="ECO:0000256" key="1">
    <source>
        <dbReference type="ARBA" id="ARBA00011076"/>
    </source>
</evidence>
<dbReference type="GO" id="GO:0004359">
    <property type="term" value="F:glutaminase activity"/>
    <property type="evidence" value="ECO:0007669"/>
    <property type="project" value="UniProtKB-UniRule"/>
</dbReference>
<dbReference type="SUPFAM" id="SSF52091">
    <property type="entry name" value="SpoIIaa-like"/>
    <property type="match status" value="1"/>
</dbReference>
<gene>
    <name evidence="7" type="primary">glsA</name>
    <name evidence="9" type="ORF">SAMN06295964_3145</name>
</gene>
<feature type="binding site" evidence="7">
    <location>
        <position position="251"/>
    </location>
    <ligand>
        <name>substrate</name>
    </ligand>
</feature>
<reference evidence="10" key="1">
    <citation type="submission" date="2017-02" db="EMBL/GenBank/DDBJ databases">
        <authorList>
            <person name="Varghese N."/>
            <person name="Submissions S."/>
        </authorList>
    </citation>
    <scope>NUCLEOTIDE SEQUENCE [LARGE SCALE GENOMIC DNA]</scope>
    <source>
        <strain evidence="10">9H-4</strain>
    </source>
</reference>
<dbReference type="RefSeq" id="WP_078701022.1">
    <property type="nucleotide sequence ID" value="NZ_LT796768.1"/>
</dbReference>
<keyword evidence="10" id="KW-1185">Reference proteome</keyword>
<sequence>MRSPVPDYLDEVLQACGGIEGEPADYIPELAKVDPALSAIALSTVDDAHHSAGDAEHRFTIQSMSKPFAYAVAIEHLGWDAVHAKIDVEPSGEAFNEISVDSETGRPHNAMINAGAIATAGLVGSFERFADFASRLAGRELEVDEAVFESEMGSTHRNLALAHLMAAYGIVEDPVDAVERYVRQCSLAVDVRDLSRMAATLANGGVQPESGERIMAERTTRQVLSVMATCGMYDAAGDWLSTVGIPAKSGVSGGIIGVLPGQVGVAVFSPGLDAHGNSARGVEMMRRLSDDMGMHLMNPGRPSRSALADVRVEDGTTVYVLGGDLLFASAESLIRHLVEHPPETSQVVFDISRVDEVTDVGRRMAAEARRRLELDGLDVTVIDFEGSDRLAQQHSS</sequence>
<organism evidence="9 10">
    <name type="scientific">Aeromicrobium choanae</name>
    <dbReference type="NCBI Taxonomy" id="1736691"/>
    <lineage>
        <taxon>Bacteria</taxon>
        <taxon>Bacillati</taxon>
        <taxon>Actinomycetota</taxon>
        <taxon>Actinomycetes</taxon>
        <taxon>Propionibacteriales</taxon>
        <taxon>Nocardioidaceae</taxon>
        <taxon>Aeromicrobium</taxon>
    </lineage>
</organism>
<dbReference type="InterPro" id="IPR012338">
    <property type="entry name" value="Beta-lactam/transpept-like"/>
</dbReference>
<dbReference type="EC" id="3.5.1.2" evidence="3 7"/>
<feature type="binding site" evidence="7">
    <location>
        <position position="151"/>
    </location>
    <ligand>
        <name>substrate</name>
    </ligand>
</feature>
<name>A0A1T4Z819_9ACTN</name>
<dbReference type="InterPro" id="IPR002645">
    <property type="entry name" value="STAS_dom"/>
</dbReference>
<evidence type="ECO:0000256" key="6">
    <source>
        <dbReference type="ARBA" id="ARBA00070405"/>
    </source>
</evidence>
<keyword evidence="4 7" id="KW-0378">Hydrolase</keyword>
<protein>
    <recommendedName>
        <fullName evidence="6 7">Glutaminase</fullName>
        <ecNumber evidence="3 7">3.5.1.2</ecNumber>
    </recommendedName>
</protein>
<dbReference type="Gene3D" id="3.30.750.24">
    <property type="entry name" value="STAS domain"/>
    <property type="match status" value="1"/>
</dbReference>
<dbReference type="GO" id="GO:0006537">
    <property type="term" value="P:glutamate biosynthetic process"/>
    <property type="evidence" value="ECO:0007669"/>
    <property type="project" value="TreeGrafter"/>
</dbReference>
<dbReference type="GO" id="GO:0006543">
    <property type="term" value="P:L-glutamine catabolic process"/>
    <property type="evidence" value="ECO:0007669"/>
    <property type="project" value="TreeGrafter"/>
</dbReference>
<evidence type="ECO:0000256" key="4">
    <source>
        <dbReference type="ARBA" id="ARBA00022801"/>
    </source>
</evidence>
<dbReference type="Pfam" id="PF04960">
    <property type="entry name" value="Glutaminase"/>
    <property type="match status" value="1"/>
</dbReference>
<dbReference type="EMBL" id="LT796768">
    <property type="protein sequence ID" value="SKB10159.1"/>
    <property type="molecule type" value="Genomic_DNA"/>
</dbReference>
<feature type="binding site" evidence="7">
    <location>
        <position position="158"/>
    </location>
    <ligand>
        <name>substrate</name>
    </ligand>
</feature>
<feature type="binding site" evidence="7">
    <location>
        <position position="233"/>
    </location>
    <ligand>
        <name>substrate</name>
    </ligand>
</feature>
<dbReference type="OrthoDB" id="9788822at2"/>
<comment type="catalytic activity">
    <reaction evidence="5 7">
        <text>L-glutamine + H2O = L-glutamate + NH4(+)</text>
        <dbReference type="Rhea" id="RHEA:15889"/>
        <dbReference type="ChEBI" id="CHEBI:15377"/>
        <dbReference type="ChEBI" id="CHEBI:28938"/>
        <dbReference type="ChEBI" id="CHEBI:29985"/>
        <dbReference type="ChEBI" id="CHEBI:58359"/>
        <dbReference type="EC" id="3.5.1.2"/>
    </reaction>
</comment>
<dbReference type="AlphaFoldDB" id="A0A1T4Z819"/>
<dbReference type="PANTHER" id="PTHR12544:SF29">
    <property type="entry name" value="GLUTAMINASE"/>
    <property type="match status" value="1"/>
</dbReference>
<dbReference type="InterPro" id="IPR036513">
    <property type="entry name" value="STAS_dom_sf"/>
</dbReference>
<evidence type="ECO:0000313" key="9">
    <source>
        <dbReference type="EMBL" id="SKB10159.1"/>
    </source>
</evidence>
<evidence type="ECO:0000256" key="5">
    <source>
        <dbReference type="ARBA" id="ARBA00049534"/>
    </source>
</evidence>
<dbReference type="STRING" id="1736691.SAMN06295964_3145"/>
<keyword evidence="7" id="KW-0007">Acetylation</keyword>
<evidence type="ECO:0000256" key="3">
    <source>
        <dbReference type="ARBA" id="ARBA00012918"/>
    </source>
</evidence>
<proteinExistence type="inferred from homology"/>
<evidence type="ECO:0000259" key="8">
    <source>
        <dbReference type="PROSITE" id="PS50801"/>
    </source>
</evidence>
<feature type="binding site" evidence="7">
    <location>
        <position position="63"/>
    </location>
    <ligand>
        <name>substrate</name>
    </ligand>
</feature>
<accession>A0A1T4Z819</accession>
<evidence type="ECO:0000256" key="2">
    <source>
        <dbReference type="ARBA" id="ARBA00011881"/>
    </source>
</evidence>
<comment type="subunit">
    <text evidence="2 7">Homotetramer.</text>
</comment>
<dbReference type="Proteomes" id="UP000191040">
    <property type="component" value="Chromosome I"/>
</dbReference>
<dbReference type="FunFam" id="3.40.710.10:FF:000005">
    <property type="entry name" value="Glutaminase"/>
    <property type="match status" value="1"/>
</dbReference>
<dbReference type="PROSITE" id="PS50801">
    <property type="entry name" value="STAS"/>
    <property type="match status" value="1"/>
</dbReference>
<dbReference type="SUPFAM" id="SSF56601">
    <property type="entry name" value="beta-lactamase/transpeptidase-like"/>
    <property type="match status" value="1"/>
</dbReference>
<dbReference type="HAMAP" id="MF_00313">
    <property type="entry name" value="Glutaminase"/>
    <property type="match status" value="1"/>
</dbReference>
<evidence type="ECO:0000313" key="10">
    <source>
        <dbReference type="Proteomes" id="UP000191040"/>
    </source>
</evidence>
<dbReference type="PANTHER" id="PTHR12544">
    <property type="entry name" value="GLUTAMINASE"/>
    <property type="match status" value="1"/>
</dbReference>
<dbReference type="NCBIfam" id="TIGR03814">
    <property type="entry name" value="Gln_ase"/>
    <property type="match status" value="1"/>
</dbReference>
<feature type="binding site" evidence="7">
    <location>
        <position position="113"/>
    </location>
    <ligand>
        <name>substrate</name>
    </ligand>
</feature>
<feature type="binding site" evidence="7">
    <location>
        <position position="181"/>
    </location>
    <ligand>
        <name>substrate</name>
    </ligand>
</feature>
<dbReference type="InterPro" id="IPR015868">
    <property type="entry name" value="Glutaminase"/>
</dbReference>
<dbReference type="Gene3D" id="3.40.710.10">
    <property type="entry name" value="DD-peptidase/beta-lactamase superfamily"/>
    <property type="match status" value="1"/>
</dbReference>